<keyword evidence="8" id="KW-1185">Reference proteome</keyword>
<evidence type="ECO:0000256" key="1">
    <source>
        <dbReference type="ARBA" id="ARBA00008056"/>
    </source>
</evidence>
<keyword evidence="4 5" id="KW-0408">Iron</keyword>
<dbReference type="InterPro" id="IPR044861">
    <property type="entry name" value="IPNS-like_FE2OG_OXY"/>
</dbReference>
<reference evidence="7" key="1">
    <citation type="journal article" date="2023" name="Access Microbiol">
        <title>De-novo genome assembly for Akanthomyces muscarius, a biocontrol agent of insect agricultural pests.</title>
        <authorList>
            <person name="Erdos Z."/>
            <person name="Studholme D.J."/>
            <person name="Raymond B."/>
            <person name="Sharma M."/>
        </authorList>
    </citation>
    <scope>NUCLEOTIDE SEQUENCE</scope>
    <source>
        <strain evidence="7">Ve6</strain>
    </source>
</reference>
<dbReference type="Proteomes" id="UP001144673">
    <property type="component" value="Chromosome 3"/>
</dbReference>
<protein>
    <recommendedName>
        <fullName evidence="6">Fe2OG dioxygenase domain-containing protein</fullName>
    </recommendedName>
</protein>
<dbReference type="KEGG" id="amus:LMH87_001575"/>
<dbReference type="Pfam" id="PF14226">
    <property type="entry name" value="DIOX_N"/>
    <property type="match status" value="1"/>
</dbReference>
<dbReference type="Gene3D" id="2.60.120.330">
    <property type="entry name" value="B-lactam Antibiotic, Isopenicillin N Synthase, Chain"/>
    <property type="match status" value="1"/>
</dbReference>
<sequence length="332" mass="37623">MGDSPQSVIPIVDLAASAPTEQAANELCKAFREVGFAYIKNHGIPEERIEEAFSWSHKFFNLPQSEKDKAPHPPEGWYHRGYSSVGREKVSQNVFDPNSLAQHRKIPDQKESFELGREDDAVMRNIWPPAAALPGFREFLVDFYGRCNALETTLLTTVAVGLGLDADFFESCHRGRDNQLRLLHYPPFAAELLERGQADCIGAHSDFGTMTLLFQDAVGGLEIEDQHQGGRFRPVPYIPGTIVVNIGDMLMRWTNDELRSTIHRVRTPTETEANPETCMRMTKRRYSIPFFIGADPKTVVDCVPTCHGPERPKRYEPVTTQEYFTMRMNALY</sequence>
<dbReference type="InterPro" id="IPR026992">
    <property type="entry name" value="DIOX_N"/>
</dbReference>
<keyword evidence="3 5" id="KW-0560">Oxidoreductase</keyword>
<dbReference type="GO" id="GO:0046872">
    <property type="term" value="F:metal ion binding"/>
    <property type="evidence" value="ECO:0007669"/>
    <property type="project" value="UniProtKB-KW"/>
</dbReference>
<organism evidence="7 8">
    <name type="scientific">Akanthomyces muscarius</name>
    <name type="common">Entomopathogenic fungus</name>
    <name type="synonym">Lecanicillium muscarium</name>
    <dbReference type="NCBI Taxonomy" id="2231603"/>
    <lineage>
        <taxon>Eukaryota</taxon>
        <taxon>Fungi</taxon>
        <taxon>Dikarya</taxon>
        <taxon>Ascomycota</taxon>
        <taxon>Pezizomycotina</taxon>
        <taxon>Sordariomycetes</taxon>
        <taxon>Hypocreomycetidae</taxon>
        <taxon>Hypocreales</taxon>
        <taxon>Cordycipitaceae</taxon>
        <taxon>Akanthomyces</taxon>
    </lineage>
</organism>
<evidence type="ECO:0000259" key="6">
    <source>
        <dbReference type="PROSITE" id="PS51471"/>
    </source>
</evidence>
<dbReference type="AlphaFoldDB" id="A0A9W8UIC1"/>
<evidence type="ECO:0000256" key="3">
    <source>
        <dbReference type="ARBA" id="ARBA00023002"/>
    </source>
</evidence>
<evidence type="ECO:0000256" key="4">
    <source>
        <dbReference type="ARBA" id="ARBA00023004"/>
    </source>
</evidence>
<dbReference type="SUPFAM" id="SSF51197">
    <property type="entry name" value="Clavaminate synthase-like"/>
    <property type="match status" value="1"/>
</dbReference>
<comment type="caution">
    <text evidence="7">The sequence shown here is derived from an EMBL/GenBank/DDBJ whole genome shotgun (WGS) entry which is preliminary data.</text>
</comment>
<evidence type="ECO:0000256" key="5">
    <source>
        <dbReference type="RuleBase" id="RU003682"/>
    </source>
</evidence>
<keyword evidence="2 5" id="KW-0479">Metal-binding</keyword>
<name>A0A9W8UIC1_AKAMU</name>
<dbReference type="GeneID" id="80888734"/>
<evidence type="ECO:0000313" key="8">
    <source>
        <dbReference type="Proteomes" id="UP001144673"/>
    </source>
</evidence>
<dbReference type="PANTHER" id="PTHR10209:SF804">
    <property type="entry name" value="FE2OG DIOXYGENASE DOMAIN-CONTAINING PROTEIN"/>
    <property type="match status" value="1"/>
</dbReference>
<dbReference type="GO" id="GO:0044283">
    <property type="term" value="P:small molecule biosynthetic process"/>
    <property type="evidence" value="ECO:0007669"/>
    <property type="project" value="UniProtKB-ARBA"/>
</dbReference>
<dbReference type="InterPro" id="IPR027443">
    <property type="entry name" value="IPNS-like_sf"/>
</dbReference>
<dbReference type="GO" id="GO:0016491">
    <property type="term" value="F:oxidoreductase activity"/>
    <property type="evidence" value="ECO:0007669"/>
    <property type="project" value="UniProtKB-KW"/>
</dbReference>
<dbReference type="PANTHER" id="PTHR10209">
    <property type="entry name" value="OXIDOREDUCTASE, 2OG-FE II OXYGENASE FAMILY PROTEIN"/>
    <property type="match status" value="1"/>
</dbReference>
<proteinExistence type="inferred from homology"/>
<dbReference type="Pfam" id="PF03171">
    <property type="entry name" value="2OG-FeII_Oxy"/>
    <property type="match status" value="1"/>
</dbReference>
<comment type="similarity">
    <text evidence="1 5">Belongs to the iron/ascorbate-dependent oxidoreductase family.</text>
</comment>
<dbReference type="PRINTS" id="PR00682">
    <property type="entry name" value="IPNSYNTHASE"/>
</dbReference>
<gene>
    <name evidence="7" type="ORF">LMH87_001575</name>
</gene>
<dbReference type="InterPro" id="IPR005123">
    <property type="entry name" value="Oxoglu/Fe-dep_dioxygenase_dom"/>
</dbReference>
<feature type="domain" description="Fe2OG dioxygenase" evidence="6">
    <location>
        <begin position="176"/>
        <end position="294"/>
    </location>
</feature>
<dbReference type="EMBL" id="JAJHUN010000010">
    <property type="protein sequence ID" value="KAJ4147022.1"/>
    <property type="molecule type" value="Genomic_DNA"/>
</dbReference>
<dbReference type="RefSeq" id="XP_056049963.1">
    <property type="nucleotide sequence ID" value="XM_056192870.1"/>
</dbReference>
<evidence type="ECO:0000256" key="2">
    <source>
        <dbReference type="ARBA" id="ARBA00022723"/>
    </source>
</evidence>
<evidence type="ECO:0000313" key="7">
    <source>
        <dbReference type="EMBL" id="KAJ4147022.1"/>
    </source>
</evidence>
<accession>A0A9W8UIC1</accession>
<dbReference type="PROSITE" id="PS51471">
    <property type="entry name" value="FE2OG_OXY"/>
    <property type="match status" value="1"/>
</dbReference>